<reference evidence="6" key="1">
    <citation type="submission" date="2022-03" db="EMBL/GenBank/DDBJ databases">
        <authorList>
            <person name="Martin C."/>
        </authorList>
    </citation>
    <scope>NUCLEOTIDE SEQUENCE</scope>
</reference>
<sequence length="524" mass="59760">MIGNKAVIYATILLLSTVCESSRILLAPLDIGFNSRVMNMFKLGKILVEANHEVTIVYSNQMEKDDLYKSATHNNELFNFIYYEMPASDESTQNQEFLEGMMVTPPSAVIRNMSPMLVAHIRCVCNDKTMWEQIDKMDFDLLIGDEGSFMSRIIGGQFNIPTITYINWGPVSHEFEVIPPFNLAFVPTFFEPYADTMTFMERVYNVMEYFNQKSVMSNMYSAMIEVCREFGFNDNACNNIRDLHKNTALVFINRNDAIHYPQPFMPHVVSIDGFNFGEPKPLDNYYTEMLEKAGEHGFILVSFGSMFRKLWPKLSKIFAEAFAGMPQTVIWSYEGPTPEGLGNNTIVNKWIPQQDLMNHPSIKLFVTHCGSSSTFQAVNYALPTVGIPFFWDQPYYCQKLAQRVKSGQTVELKGITSEKLQQAMKEVIKDKTYKENAQIAAGNLQSHPVDPKVKVVYWVEYVLRQKGVNNLRSIAANELNFFQYFLLDIVALGVVLIFMTGLFGVCVTKKVFSTLYKSGKNKVE</sequence>
<comment type="catalytic activity">
    <reaction evidence="5">
        <text>glucuronate acceptor + UDP-alpha-D-glucuronate = acceptor beta-D-glucuronoside + UDP + H(+)</text>
        <dbReference type="Rhea" id="RHEA:21032"/>
        <dbReference type="ChEBI" id="CHEBI:15378"/>
        <dbReference type="ChEBI" id="CHEBI:58052"/>
        <dbReference type="ChEBI" id="CHEBI:58223"/>
        <dbReference type="ChEBI" id="CHEBI:132367"/>
        <dbReference type="ChEBI" id="CHEBI:132368"/>
        <dbReference type="EC" id="2.4.1.17"/>
    </reaction>
</comment>
<proteinExistence type="inferred from homology"/>
<comment type="similarity">
    <text evidence="1 4">Belongs to the UDP-glycosyltransferase family.</text>
</comment>
<evidence type="ECO:0000256" key="4">
    <source>
        <dbReference type="RuleBase" id="RU003718"/>
    </source>
</evidence>
<accession>A0A8J1TGR5</accession>
<keyword evidence="5" id="KW-0812">Transmembrane</keyword>
<keyword evidence="5" id="KW-1133">Transmembrane helix</keyword>
<keyword evidence="5" id="KW-0472">Membrane</keyword>
<dbReference type="PROSITE" id="PS00375">
    <property type="entry name" value="UDPGT"/>
    <property type="match status" value="1"/>
</dbReference>
<dbReference type="InterPro" id="IPR050271">
    <property type="entry name" value="UDP-glycosyltransferase"/>
</dbReference>
<comment type="subcellular location">
    <subcellularLocation>
        <location evidence="5">Membrane</location>
        <topology evidence="5">Single-pass membrane protein</topology>
    </subcellularLocation>
</comment>
<feature type="signal peptide" evidence="5">
    <location>
        <begin position="1"/>
        <end position="21"/>
    </location>
</feature>
<dbReference type="FunFam" id="3.40.50.2000:FF:000021">
    <property type="entry name" value="UDP-glucuronosyltransferase"/>
    <property type="match status" value="1"/>
</dbReference>
<dbReference type="Gene3D" id="3.40.50.2000">
    <property type="entry name" value="Glycogen Phosphorylase B"/>
    <property type="match status" value="2"/>
</dbReference>
<keyword evidence="2 4" id="KW-0328">Glycosyltransferase</keyword>
<dbReference type="EC" id="2.4.1.17" evidence="5"/>
<evidence type="ECO:0000256" key="3">
    <source>
        <dbReference type="ARBA" id="ARBA00022679"/>
    </source>
</evidence>
<keyword evidence="7" id="KW-1185">Reference proteome</keyword>
<dbReference type="OrthoDB" id="6106008at2759"/>
<dbReference type="InterPro" id="IPR002213">
    <property type="entry name" value="UDP_glucos_trans"/>
</dbReference>
<feature type="transmembrane region" description="Helical" evidence="5">
    <location>
        <begin position="481"/>
        <end position="507"/>
    </location>
</feature>
<evidence type="ECO:0000313" key="6">
    <source>
        <dbReference type="EMBL" id="CAH1777151.1"/>
    </source>
</evidence>
<dbReference type="GO" id="GO:0015020">
    <property type="term" value="F:glucuronosyltransferase activity"/>
    <property type="evidence" value="ECO:0007669"/>
    <property type="project" value="UniProtKB-EC"/>
</dbReference>
<keyword evidence="5" id="KW-0732">Signal</keyword>
<evidence type="ECO:0000256" key="5">
    <source>
        <dbReference type="RuleBase" id="RU362059"/>
    </source>
</evidence>
<dbReference type="InterPro" id="IPR035595">
    <property type="entry name" value="UDP_glycos_trans_CS"/>
</dbReference>
<name>A0A8J1TGR5_OWEFU</name>
<dbReference type="AlphaFoldDB" id="A0A8J1TGR5"/>
<dbReference type="Pfam" id="PF00201">
    <property type="entry name" value="UDPGT"/>
    <property type="match status" value="1"/>
</dbReference>
<gene>
    <name evidence="6" type="ORF">OFUS_LOCUS4229</name>
</gene>
<dbReference type="CDD" id="cd03784">
    <property type="entry name" value="GT1_Gtf-like"/>
    <property type="match status" value="1"/>
</dbReference>
<evidence type="ECO:0000256" key="1">
    <source>
        <dbReference type="ARBA" id="ARBA00009995"/>
    </source>
</evidence>
<comment type="caution">
    <text evidence="6">The sequence shown here is derived from an EMBL/GenBank/DDBJ whole genome shotgun (WGS) entry which is preliminary data.</text>
</comment>
<dbReference type="SUPFAM" id="SSF53756">
    <property type="entry name" value="UDP-Glycosyltransferase/glycogen phosphorylase"/>
    <property type="match status" value="1"/>
</dbReference>
<dbReference type="GO" id="GO:0016020">
    <property type="term" value="C:membrane"/>
    <property type="evidence" value="ECO:0007669"/>
    <property type="project" value="UniProtKB-SubCell"/>
</dbReference>
<feature type="chain" id="PRO_5042621049" description="UDP-glucuronosyltransferase" evidence="5">
    <location>
        <begin position="22"/>
        <end position="524"/>
    </location>
</feature>
<dbReference type="PANTHER" id="PTHR48043:SF145">
    <property type="entry name" value="FI06409P-RELATED"/>
    <property type="match status" value="1"/>
</dbReference>
<dbReference type="Proteomes" id="UP000749559">
    <property type="component" value="Unassembled WGS sequence"/>
</dbReference>
<keyword evidence="3 4" id="KW-0808">Transferase</keyword>
<dbReference type="PANTHER" id="PTHR48043">
    <property type="entry name" value="EG:EG0003.4 PROTEIN-RELATED"/>
    <property type="match status" value="1"/>
</dbReference>
<protein>
    <recommendedName>
        <fullName evidence="5">UDP-glucuronosyltransferase</fullName>
        <ecNumber evidence="5">2.4.1.17</ecNumber>
    </recommendedName>
</protein>
<evidence type="ECO:0000256" key="2">
    <source>
        <dbReference type="ARBA" id="ARBA00022676"/>
    </source>
</evidence>
<organism evidence="6 7">
    <name type="scientific">Owenia fusiformis</name>
    <name type="common">Polychaete worm</name>
    <dbReference type="NCBI Taxonomy" id="6347"/>
    <lineage>
        <taxon>Eukaryota</taxon>
        <taxon>Metazoa</taxon>
        <taxon>Spiralia</taxon>
        <taxon>Lophotrochozoa</taxon>
        <taxon>Annelida</taxon>
        <taxon>Polychaeta</taxon>
        <taxon>Sedentaria</taxon>
        <taxon>Canalipalpata</taxon>
        <taxon>Sabellida</taxon>
        <taxon>Oweniida</taxon>
        <taxon>Oweniidae</taxon>
        <taxon>Owenia</taxon>
    </lineage>
</organism>
<evidence type="ECO:0000313" key="7">
    <source>
        <dbReference type="Proteomes" id="UP000749559"/>
    </source>
</evidence>
<dbReference type="EMBL" id="CAIIXF020000002">
    <property type="protein sequence ID" value="CAH1777151.1"/>
    <property type="molecule type" value="Genomic_DNA"/>
</dbReference>